<accession>A0A5K7YTG1</accession>
<evidence type="ECO:0000313" key="1">
    <source>
        <dbReference type="EMBL" id="BBO67927.1"/>
    </source>
</evidence>
<dbReference type="Proteomes" id="UP000427906">
    <property type="component" value="Chromosome"/>
</dbReference>
<name>A0A5K7YTG1_9BACT</name>
<proteinExistence type="predicted"/>
<gene>
    <name evidence="1" type="ORF">DSCA_18570</name>
</gene>
<keyword evidence="2" id="KW-1185">Reference proteome</keyword>
<organism evidence="1 2">
    <name type="scientific">Desulfosarcina alkanivorans</name>
    <dbReference type="NCBI Taxonomy" id="571177"/>
    <lineage>
        <taxon>Bacteria</taxon>
        <taxon>Pseudomonadati</taxon>
        <taxon>Thermodesulfobacteriota</taxon>
        <taxon>Desulfobacteria</taxon>
        <taxon>Desulfobacterales</taxon>
        <taxon>Desulfosarcinaceae</taxon>
        <taxon>Desulfosarcina</taxon>
    </lineage>
</organism>
<reference evidence="1 2" key="1">
    <citation type="submission" date="2019-11" db="EMBL/GenBank/DDBJ databases">
        <title>Comparative genomics of hydrocarbon-degrading Desulfosarcina strains.</title>
        <authorList>
            <person name="Watanabe M."/>
            <person name="Kojima H."/>
            <person name="Fukui M."/>
        </authorList>
    </citation>
    <scope>NUCLEOTIDE SEQUENCE [LARGE SCALE GENOMIC DNA]</scope>
    <source>
        <strain evidence="1 2">PL12</strain>
    </source>
</reference>
<protein>
    <submittedName>
        <fullName evidence="1">Uncharacterized protein</fullName>
    </submittedName>
</protein>
<sequence>MDRISELKSEIDLYIDRLGAEKMTEILMERFALSDNQASSFLDLIDNMIPDVSYEAIPEDWFFDVRVHRVGDTYSVSQKDGSKRGGPIRCKSLKKFAKDIREERDIIRDTIQLTWKLSDEKRHSVIEKWQDEYHDHLNKIPVTLPGDELKVLSATEIANRVVAKRYSSKESSIETYAKLGST</sequence>
<dbReference type="KEGG" id="dalk:DSCA_18570"/>
<evidence type="ECO:0000313" key="2">
    <source>
        <dbReference type="Proteomes" id="UP000427906"/>
    </source>
</evidence>
<dbReference type="AlphaFoldDB" id="A0A5K7YTG1"/>
<dbReference type="EMBL" id="AP021874">
    <property type="protein sequence ID" value="BBO67927.1"/>
    <property type="molecule type" value="Genomic_DNA"/>
</dbReference>